<evidence type="ECO:0000313" key="2">
    <source>
        <dbReference type="EMBL" id="GAA4536756.1"/>
    </source>
</evidence>
<dbReference type="SUPFAM" id="SSF53098">
    <property type="entry name" value="Ribonuclease H-like"/>
    <property type="match status" value="1"/>
</dbReference>
<reference evidence="3" key="1">
    <citation type="journal article" date="2019" name="Int. J. Syst. Evol. Microbiol.">
        <title>The Global Catalogue of Microorganisms (GCM) 10K type strain sequencing project: providing services to taxonomists for standard genome sequencing and annotation.</title>
        <authorList>
            <consortium name="The Broad Institute Genomics Platform"/>
            <consortium name="The Broad Institute Genome Sequencing Center for Infectious Disease"/>
            <person name="Wu L."/>
            <person name="Ma J."/>
        </authorList>
    </citation>
    <scope>NUCLEOTIDE SEQUENCE [LARGE SCALE GENOMIC DNA]</scope>
    <source>
        <strain evidence="3">JCM 17906</strain>
    </source>
</reference>
<dbReference type="InterPro" id="IPR012337">
    <property type="entry name" value="RNaseH-like_sf"/>
</dbReference>
<dbReference type="InterPro" id="IPR001584">
    <property type="entry name" value="Integrase_cat-core"/>
</dbReference>
<dbReference type="Proteomes" id="UP001501598">
    <property type="component" value="Unassembled WGS sequence"/>
</dbReference>
<feature type="domain" description="Integrase catalytic" evidence="1">
    <location>
        <begin position="1"/>
        <end position="47"/>
    </location>
</feature>
<dbReference type="Pfam" id="PF00665">
    <property type="entry name" value="rve"/>
    <property type="match status" value="1"/>
</dbReference>
<dbReference type="EMBL" id="BAABGT010000005">
    <property type="protein sequence ID" value="GAA4536756.1"/>
    <property type="molecule type" value="Genomic_DNA"/>
</dbReference>
<accession>A0ABP8RE73</accession>
<evidence type="ECO:0000259" key="1">
    <source>
        <dbReference type="Pfam" id="PF00665"/>
    </source>
</evidence>
<sequence>MIDCYSRRLAGWAIADHMRTQLVADALHAAAAAPGSLAGAIFHPDHGLVGGLYRSSQHLV</sequence>
<evidence type="ECO:0000313" key="3">
    <source>
        <dbReference type="Proteomes" id="UP001501598"/>
    </source>
</evidence>
<organism evidence="2 3">
    <name type="scientific">Pseudonocardia xishanensis</name>
    <dbReference type="NCBI Taxonomy" id="630995"/>
    <lineage>
        <taxon>Bacteria</taxon>
        <taxon>Bacillati</taxon>
        <taxon>Actinomycetota</taxon>
        <taxon>Actinomycetes</taxon>
        <taxon>Pseudonocardiales</taxon>
        <taxon>Pseudonocardiaceae</taxon>
        <taxon>Pseudonocardia</taxon>
    </lineage>
</organism>
<comment type="caution">
    <text evidence="2">The sequence shown here is derived from an EMBL/GenBank/DDBJ whole genome shotgun (WGS) entry which is preliminary data.</text>
</comment>
<keyword evidence="3" id="KW-1185">Reference proteome</keyword>
<protein>
    <recommendedName>
        <fullName evidence="1">Integrase catalytic domain-containing protein</fullName>
    </recommendedName>
</protein>
<name>A0ABP8RE73_9PSEU</name>
<proteinExistence type="predicted"/>
<gene>
    <name evidence="2" type="ORF">GCM10023175_04110</name>
</gene>